<evidence type="ECO:0000256" key="5">
    <source>
        <dbReference type="SAM" id="MobiDB-lite"/>
    </source>
</evidence>
<evidence type="ECO:0000259" key="7">
    <source>
        <dbReference type="Pfam" id="PF02656"/>
    </source>
</evidence>
<dbReference type="Pfam" id="PF02656">
    <property type="entry name" value="DUF202"/>
    <property type="match status" value="1"/>
</dbReference>
<accession>A0A3B0ABZ4</accession>
<comment type="subcellular location">
    <subcellularLocation>
        <location evidence="1">Endomembrane system</location>
        <topology evidence="1">Multi-pass membrane protein</topology>
    </subcellularLocation>
</comment>
<dbReference type="RefSeq" id="WP_120778225.1">
    <property type="nucleotide sequence ID" value="NZ_JBHLUP010000009.1"/>
</dbReference>
<feature type="region of interest" description="Disordered" evidence="5">
    <location>
        <begin position="1"/>
        <end position="22"/>
    </location>
</feature>
<keyword evidence="3 6" id="KW-1133">Transmembrane helix</keyword>
<evidence type="ECO:0000256" key="3">
    <source>
        <dbReference type="ARBA" id="ARBA00022989"/>
    </source>
</evidence>
<evidence type="ECO:0000256" key="2">
    <source>
        <dbReference type="ARBA" id="ARBA00022692"/>
    </source>
</evidence>
<dbReference type="Proteomes" id="UP000279968">
    <property type="component" value="Unassembled WGS sequence"/>
</dbReference>
<dbReference type="EMBL" id="RBAN01000001">
    <property type="protein sequence ID" value="RKN58052.1"/>
    <property type="molecule type" value="Genomic_DNA"/>
</dbReference>
<keyword evidence="4 6" id="KW-0472">Membrane</keyword>
<feature type="transmembrane region" description="Helical" evidence="6">
    <location>
        <begin position="91"/>
        <end position="111"/>
    </location>
</feature>
<feature type="domain" description="DUF202" evidence="7">
    <location>
        <begin position="17"/>
        <end position="75"/>
    </location>
</feature>
<evidence type="ECO:0000256" key="1">
    <source>
        <dbReference type="ARBA" id="ARBA00004127"/>
    </source>
</evidence>
<comment type="caution">
    <text evidence="8">The sequence shown here is derived from an EMBL/GenBank/DDBJ whole genome shotgun (WGS) entry which is preliminary data.</text>
</comment>
<protein>
    <submittedName>
        <fullName evidence="8">DUF202 domain-containing protein</fullName>
    </submittedName>
</protein>
<evidence type="ECO:0000313" key="8">
    <source>
        <dbReference type="EMBL" id="RKN58052.1"/>
    </source>
</evidence>
<organism evidence="8 9">
    <name type="scientific">Micromonospora costi</name>
    <dbReference type="NCBI Taxonomy" id="1530042"/>
    <lineage>
        <taxon>Bacteria</taxon>
        <taxon>Bacillati</taxon>
        <taxon>Actinomycetota</taxon>
        <taxon>Actinomycetes</taxon>
        <taxon>Micromonosporales</taxon>
        <taxon>Micromonosporaceae</taxon>
        <taxon>Micromonospora</taxon>
    </lineage>
</organism>
<evidence type="ECO:0000256" key="4">
    <source>
        <dbReference type="ARBA" id="ARBA00023136"/>
    </source>
</evidence>
<proteinExistence type="predicted"/>
<keyword evidence="9" id="KW-1185">Reference proteome</keyword>
<dbReference type="GO" id="GO:0012505">
    <property type="term" value="C:endomembrane system"/>
    <property type="evidence" value="ECO:0007669"/>
    <property type="project" value="UniProtKB-SubCell"/>
</dbReference>
<dbReference type="InterPro" id="IPR003807">
    <property type="entry name" value="DUF202"/>
</dbReference>
<feature type="transmembrane region" description="Helical" evidence="6">
    <location>
        <begin position="28"/>
        <end position="47"/>
    </location>
</feature>
<feature type="transmembrane region" description="Helical" evidence="6">
    <location>
        <begin position="53"/>
        <end position="71"/>
    </location>
</feature>
<reference evidence="8 9" key="1">
    <citation type="journal article" date="2015" name="Int. J. Syst. Evol. Microbiol.">
        <title>Micromonospora costi sp. nov., isolated from a leaf of Costus speciosus.</title>
        <authorList>
            <person name="Thawai C."/>
        </authorList>
    </citation>
    <scope>NUCLEOTIDE SEQUENCE [LARGE SCALE GENOMIC DNA]</scope>
    <source>
        <strain evidence="8 9">CS1-12</strain>
    </source>
</reference>
<gene>
    <name evidence="8" type="ORF">D7193_05495</name>
</gene>
<dbReference type="AlphaFoldDB" id="A0A3B0ABZ4"/>
<evidence type="ECO:0000256" key="6">
    <source>
        <dbReference type="SAM" id="Phobius"/>
    </source>
</evidence>
<keyword evidence="2 6" id="KW-0812">Transmembrane</keyword>
<name>A0A3B0ABZ4_9ACTN</name>
<evidence type="ECO:0000313" key="9">
    <source>
        <dbReference type="Proteomes" id="UP000279968"/>
    </source>
</evidence>
<sequence>MSGTPAAGADGGPPPRDPGLQPERTRLAWRRTALAVTVVTVLAVRLAVSGGPFGALVAGLAVLAWGAVLAICWRRGTGSGPAPSGGRSLPLAALGGASLALLGVLLVLGGLW</sequence>